<feature type="compositionally biased region" description="Basic and acidic residues" evidence="1">
    <location>
        <begin position="43"/>
        <end position="55"/>
    </location>
</feature>
<evidence type="ECO:0000256" key="1">
    <source>
        <dbReference type="SAM" id="MobiDB-lite"/>
    </source>
</evidence>
<feature type="compositionally biased region" description="Polar residues" evidence="1">
    <location>
        <begin position="8"/>
        <end position="18"/>
    </location>
</feature>
<dbReference type="Proteomes" id="UP001498476">
    <property type="component" value="Unassembled WGS sequence"/>
</dbReference>
<accession>A0ABR1GK17</accession>
<dbReference type="InterPro" id="IPR011009">
    <property type="entry name" value="Kinase-like_dom_sf"/>
</dbReference>
<gene>
    <name evidence="3" type="ORF">QQX98_012114</name>
</gene>
<comment type="caution">
    <text evidence="3">The sequence shown here is derived from an EMBL/GenBank/DDBJ whole genome shotgun (WGS) entry which is preliminary data.</text>
</comment>
<dbReference type="InterPro" id="IPR046797">
    <property type="entry name" value="PDDEXK_12"/>
</dbReference>
<feature type="compositionally biased region" description="Low complexity" evidence="1">
    <location>
        <begin position="83"/>
        <end position="105"/>
    </location>
</feature>
<protein>
    <recommendedName>
        <fullName evidence="2">PD-(D/E)XK nuclease-like domain-containing protein</fullName>
    </recommendedName>
</protein>
<feature type="compositionally biased region" description="Basic residues" evidence="1">
    <location>
        <begin position="21"/>
        <end position="34"/>
    </location>
</feature>
<name>A0ABR1GK17_9HYPO</name>
<proteinExistence type="predicted"/>
<dbReference type="EMBL" id="JAZAVJ010000331">
    <property type="protein sequence ID" value="KAK7398506.1"/>
    <property type="molecule type" value="Genomic_DNA"/>
</dbReference>
<evidence type="ECO:0000313" key="4">
    <source>
        <dbReference type="Proteomes" id="UP001498476"/>
    </source>
</evidence>
<dbReference type="Pfam" id="PF20516">
    <property type="entry name" value="PDDEXK_12"/>
    <property type="match status" value="1"/>
</dbReference>
<feature type="compositionally biased region" description="Basic and acidic residues" evidence="1">
    <location>
        <begin position="64"/>
        <end position="73"/>
    </location>
</feature>
<reference evidence="3 4" key="1">
    <citation type="journal article" date="2025" name="Microbiol. Resour. Announc.">
        <title>Draft genome sequences for Neonectria magnoliae and Neonectria punicea, canker pathogens of Liriodendron tulipifera and Acer saccharum in West Virginia.</title>
        <authorList>
            <person name="Petronek H.M."/>
            <person name="Kasson M.T."/>
            <person name="Metheny A.M."/>
            <person name="Stauder C.M."/>
            <person name="Lovett B."/>
            <person name="Lynch S.C."/>
            <person name="Garnas J.R."/>
            <person name="Kasson L.R."/>
            <person name="Stajich J.E."/>
        </authorList>
    </citation>
    <scope>NUCLEOTIDE SEQUENCE [LARGE SCALE GENOMIC DNA]</scope>
    <source>
        <strain evidence="3 4">NRRL 64653</strain>
    </source>
</reference>
<evidence type="ECO:0000313" key="3">
    <source>
        <dbReference type="EMBL" id="KAK7398506.1"/>
    </source>
</evidence>
<evidence type="ECO:0000259" key="2">
    <source>
        <dbReference type="Pfam" id="PF20516"/>
    </source>
</evidence>
<keyword evidence="4" id="KW-1185">Reference proteome</keyword>
<organism evidence="3 4">
    <name type="scientific">Neonectria punicea</name>
    <dbReference type="NCBI Taxonomy" id="979145"/>
    <lineage>
        <taxon>Eukaryota</taxon>
        <taxon>Fungi</taxon>
        <taxon>Dikarya</taxon>
        <taxon>Ascomycota</taxon>
        <taxon>Pezizomycotina</taxon>
        <taxon>Sordariomycetes</taxon>
        <taxon>Hypocreomycetidae</taxon>
        <taxon>Hypocreales</taxon>
        <taxon>Nectriaceae</taxon>
        <taxon>Neonectria</taxon>
    </lineage>
</organism>
<feature type="domain" description="PD-(D/E)XK nuclease-like" evidence="2">
    <location>
        <begin position="203"/>
        <end position="358"/>
    </location>
</feature>
<dbReference type="SUPFAM" id="SSF56112">
    <property type="entry name" value="Protein kinase-like (PK-like)"/>
    <property type="match status" value="1"/>
</dbReference>
<feature type="region of interest" description="Disordered" evidence="1">
    <location>
        <begin position="1"/>
        <end position="112"/>
    </location>
</feature>
<sequence>MHPASVESWLSQVFQNQTPKPKPKPKQTLKRPRAARMTPPLSRRGEDGEASRHNLEATPTKRQRLGDTDEIPRGPRVLRAPKSSSASSAQMSSQSSQVSHTSQKSSPRKRLASMALQDDAIKRKLILKDDKPPELSSFVKEFVSIDAGIDVIPAALQVQFLPSWTPTELTFMLQESIMMETANDVIVLTPQNFAPPTQVEELLPFPDLVDLFGIVDYATKCEREAAAEATWNMAVRYPLLRLAVQGGSRHRRRTVDFVPCTTADIAREYLPVGQSGKRVDFALHLEPDADDAGRIDRLRSSLPLLSINHTGYEALEARPITASIETKRHASPDEALLQLALWQASQWNSLSSILAHVHRAAPPDHVPTADEAMTPDPAVAASHPERAVLSETELAEAILAATGQHLASSTRFTDGALSISYKVTVQESSDVAYVVQLRHHGRVASMDSLMALISRTTDPQILPVPPVYPIPGEMKRQAATGMGRQVTRLIPGVMASSVYPRLSREERLIFVRKMARAFQACWRIQLPEGHLIGELIAADIDGRVVLKIGPDRHYGLGGPFPFSYIRSSLVALEKQQGIEEYKERYLDRIRDFVSNGMHNIPAIVEDIPIVTMHADMGLHNVIASSQIPTEIRAEFASSAPYASLHRIVEMLFRKPALNGFGPEYDGADELREAFRGTIPDWKQWNQSEATRAFLEWFRFGLFMKPEWRPKGLPGDETQDFWGENIRVAEGILDKYSTVPW</sequence>